<gene>
    <name evidence="2" type="ORF">IC007_2488</name>
</gene>
<dbReference type="GeneID" id="43938228"/>
<evidence type="ECO:0000256" key="1">
    <source>
        <dbReference type="SAM" id="Phobius"/>
    </source>
</evidence>
<dbReference type="RefSeq" id="WP_162302141.1">
    <property type="nucleotide sequence ID" value="NZ_AP018930.1"/>
</dbReference>
<keyword evidence="1" id="KW-0812">Transmembrane</keyword>
<dbReference type="EMBL" id="AP018930">
    <property type="protein sequence ID" value="BBG27933.1"/>
    <property type="molecule type" value="Genomic_DNA"/>
</dbReference>
<feature type="transmembrane region" description="Helical" evidence="1">
    <location>
        <begin position="29"/>
        <end position="47"/>
    </location>
</feature>
<sequence>MEIEKNKEYRVILGEKMRKEKTGGLIRKYSYVEPFLALGAIALLALFPQECT</sequence>
<dbReference type="Proteomes" id="UP000325030">
    <property type="component" value="Chromosome"/>
</dbReference>
<evidence type="ECO:0000313" key="2">
    <source>
        <dbReference type="EMBL" id="BBG27933.1"/>
    </source>
</evidence>
<evidence type="ECO:0000313" key="3">
    <source>
        <dbReference type="Proteomes" id="UP000325030"/>
    </source>
</evidence>
<proteinExistence type="predicted"/>
<dbReference type="AlphaFoldDB" id="A0A510E5X5"/>
<protein>
    <submittedName>
        <fullName evidence="2">Uncharacterized protein</fullName>
    </submittedName>
</protein>
<accession>A0A510E5X5</accession>
<reference evidence="3" key="1">
    <citation type="submission" date="2018-09" db="EMBL/GenBank/DDBJ databases">
        <title>Complete Genome Sequencing of Sulfolobus sp. JCM 16834.</title>
        <authorList>
            <person name="Kato S."/>
            <person name="Itoh T."/>
            <person name="Ohkuma M."/>
        </authorList>
    </citation>
    <scope>NUCLEOTIDE SEQUENCE [LARGE SCALE GENOMIC DNA]</scope>
    <source>
        <strain evidence="3">IC-007</strain>
    </source>
</reference>
<keyword evidence="1" id="KW-0472">Membrane</keyword>
<organism evidence="2 3">
    <name type="scientific">Sulfuracidifex tepidarius</name>
    <dbReference type="NCBI Taxonomy" id="1294262"/>
    <lineage>
        <taxon>Archaea</taxon>
        <taxon>Thermoproteota</taxon>
        <taxon>Thermoprotei</taxon>
        <taxon>Sulfolobales</taxon>
        <taxon>Sulfolobaceae</taxon>
        <taxon>Sulfuracidifex</taxon>
    </lineage>
</organism>
<keyword evidence="1" id="KW-1133">Transmembrane helix</keyword>
<name>A0A510E5X5_9CREN</name>